<protein>
    <recommendedName>
        <fullName evidence="4">DUF5709 domain-containing protein</fullName>
    </recommendedName>
</protein>
<dbReference type="KEGG" id="fra:Francci3_0849"/>
<evidence type="ECO:0000256" key="1">
    <source>
        <dbReference type="SAM" id="MobiDB-lite"/>
    </source>
</evidence>
<sequence length="170" mass="18463">MLRDVPSRPRRVRGPVRETAMAQPASGSEQFDPGSITADSEQPWYREDAPLEPAEMLDSDDLGSTDAGRDPLDDSWDAPDRPSAGVRYPSTPREERAGPSFDRQLAAETPDADPYLEAERRESGAVLDADAYGEGTTTLAEDYDANFAIPSIVTPDVDARTAEEGALHLE</sequence>
<proteinExistence type="predicted"/>
<dbReference type="EMBL" id="CP000249">
    <property type="protein sequence ID" value="ABD10233.1"/>
    <property type="molecule type" value="Genomic_DNA"/>
</dbReference>
<feature type="region of interest" description="Disordered" evidence="1">
    <location>
        <begin position="1"/>
        <end position="130"/>
    </location>
</feature>
<dbReference type="Proteomes" id="UP000001937">
    <property type="component" value="Chromosome"/>
</dbReference>
<evidence type="ECO:0000313" key="3">
    <source>
        <dbReference type="Proteomes" id="UP000001937"/>
    </source>
</evidence>
<evidence type="ECO:0008006" key="4">
    <source>
        <dbReference type="Google" id="ProtNLM"/>
    </source>
</evidence>
<accession>Q2JEQ9</accession>
<gene>
    <name evidence="2" type="ordered locus">Francci3_0849</name>
</gene>
<evidence type="ECO:0000313" key="2">
    <source>
        <dbReference type="EMBL" id="ABD10233.1"/>
    </source>
</evidence>
<dbReference type="HOGENOM" id="CLU_1793650_0_0_11"/>
<organism evidence="2 3">
    <name type="scientific">Frankia casuarinae (strain DSM 45818 / CECT 9043 / HFP020203 / CcI3)</name>
    <dbReference type="NCBI Taxonomy" id="106370"/>
    <lineage>
        <taxon>Bacteria</taxon>
        <taxon>Bacillati</taxon>
        <taxon>Actinomycetota</taxon>
        <taxon>Actinomycetes</taxon>
        <taxon>Frankiales</taxon>
        <taxon>Frankiaceae</taxon>
        <taxon>Frankia</taxon>
    </lineage>
</organism>
<keyword evidence="3" id="KW-1185">Reference proteome</keyword>
<name>Q2JEQ9_FRACC</name>
<dbReference type="AlphaFoldDB" id="Q2JEQ9"/>
<reference evidence="2 3" key="1">
    <citation type="journal article" date="2007" name="Genome Res.">
        <title>Genome characteristics of facultatively symbiotic Frankia sp. strains reflect host range and host plant biogeography.</title>
        <authorList>
            <person name="Normand P."/>
            <person name="Lapierre P."/>
            <person name="Tisa L.S."/>
            <person name="Gogarten J.P."/>
            <person name="Alloisio N."/>
            <person name="Bagnarol E."/>
            <person name="Bassi C.A."/>
            <person name="Berry A.M."/>
            <person name="Bickhart D.M."/>
            <person name="Choisne N."/>
            <person name="Couloux A."/>
            <person name="Cournoyer B."/>
            <person name="Cruveiller S."/>
            <person name="Daubin V."/>
            <person name="Demange N."/>
            <person name="Francino M.P."/>
            <person name="Goltsman E."/>
            <person name="Huang Y."/>
            <person name="Kopp O.R."/>
            <person name="Labarre L."/>
            <person name="Lapidus A."/>
            <person name="Lavire C."/>
            <person name="Marechal J."/>
            <person name="Martinez M."/>
            <person name="Mastronunzio J.E."/>
            <person name="Mullin B.C."/>
            <person name="Niemann J."/>
            <person name="Pujic P."/>
            <person name="Rawnsley T."/>
            <person name="Rouy Z."/>
            <person name="Schenowitz C."/>
            <person name="Sellstedt A."/>
            <person name="Tavares F."/>
            <person name="Tomkins J.P."/>
            <person name="Vallenet D."/>
            <person name="Valverde C."/>
            <person name="Wall L.G."/>
            <person name="Wang Y."/>
            <person name="Medigue C."/>
            <person name="Benson D.R."/>
        </authorList>
    </citation>
    <scope>NUCLEOTIDE SEQUENCE [LARGE SCALE GENOMIC DNA]</scope>
    <source>
        <strain evidence="3">DSM 45818 / CECT 9043 / CcI3</strain>
    </source>
</reference>